<protein>
    <submittedName>
        <fullName evidence="1">Uncharacterized protein</fullName>
    </submittedName>
</protein>
<evidence type="ECO:0000313" key="2">
    <source>
        <dbReference type="Proteomes" id="UP000664132"/>
    </source>
</evidence>
<proteinExistence type="predicted"/>
<dbReference type="Proteomes" id="UP000664132">
    <property type="component" value="Unassembled WGS sequence"/>
</dbReference>
<evidence type="ECO:0000313" key="1">
    <source>
        <dbReference type="EMBL" id="KAG4422685.1"/>
    </source>
</evidence>
<comment type="caution">
    <text evidence="1">The sequence shown here is derived from an EMBL/GenBank/DDBJ whole genome shotgun (WGS) entry which is preliminary data.</text>
</comment>
<organism evidence="1 2">
    <name type="scientific">Cadophora malorum</name>
    <dbReference type="NCBI Taxonomy" id="108018"/>
    <lineage>
        <taxon>Eukaryota</taxon>
        <taxon>Fungi</taxon>
        <taxon>Dikarya</taxon>
        <taxon>Ascomycota</taxon>
        <taxon>Pezizomycotina</taxon>
        <taxon>Leotiomycetes</taxon>
        <taxon>Helotiales</taxon>
        <taxon>Ploettnerulaceae</taxon>
        <taxon>Cadophora</taxon>
    </lineage>
</organism>
<dbReference type="AlphaFoldDB" id="A0A8H7WD91"/>
<name>A0A8H7WD91_9HELO</name>
<reference evidence="1" key="1">
    <citation type="submission" date="2021-02" db="EMBL/GenBank/DDBJ databases">
        <title>Genome sequence Cadophora malorum strain M34.</title>
        <authorList>
            <person name="Stefanovic E."/>
            <person name="Vu D."/>
            <person name="Scully C."/>
            <person name="Dijksterhuis J."/>
            <person name="Roader J."/>
            <person name="Houbraken J."/>
        </authorList>
    </citation>
    <scope>NUCLEOTIDE SEQUENCE</scope>
    <source>
        <strain evidence="1">M34</strain>
    </source>
</reference>
<gene>
    <name evidence="1" type="ORF">IFR04_004163</name>
</gene>
<dbReference type="EMBL" id="JAFJYH010000045">
    <property type="protein sequence ID" value="KAG4422685.1"/>
    <property type="molecule type" value="Genomic_DNA"/>
</dbReference>
<keyword evidence="2" id="KW-1185">Reference proteome</keyword>
<sequence length="206" mass="21741">MTIGSDGPIFLGDQTPWSVLNSLNQHCNGQTCNADPYTIATTLTNINSGTITVTIVDATISKDNELAGMVEALKNLASQPQIHMVKTEKYCPGDDGTTPPPPGRRLTRRDVTCGQENNPSIDQYSTAGAFYIRVNDDAGNLRSEIRVALKAGVNDDELSKTLCSDLATVGGAVAGAFSGGAALAAGKSYTSISVILPPPKFWYTMV</sequence>
<accession>A0A8H7WD91</accession>